<evidence type="ECO:0000313" key="3">
    <source>
        <dbReference type="Proteomes" id="UP001159363"/>
    </source>
</evidence>
<dbReference type="Proteomes" id="UP001159363">
    <property type="component" value="Chromosome 3"/>
</dbReference>
<dbReference type="EMBL" id="JARBHB010000003">
    <property type="protein sequence ID" value="KAJ8890931.1"/>
    <property type="molecule type" value="Genomic_DNA"/>
</dbReference>
<comment type="caution">
    <text evidence="2">The sequence shown here is derived from an EMBL/GenBank/DDBJ whole genome shotgun (WGS) entry which is preliminary data.</text>
</comment>
<organism evidence="2 3">
    <name type="scientific">Dryococelus australis</name>
    <dbReference type="NCBI Taxonomy" id="614101"/>
    <lineage>
        <taxon>Eukaryota</taxon>
        <taxon>Metazoa</taxon>
        <taxon>Ecdysozoa</taxon>
        <taxon>Arthropoda</taxon>
        <taxon>Hexapoda</taxon>
        <taxon>Insecta</taxon>
        <taxon>Pterygota</taxon>
        <taxon>Neoptera</taxon>
        <taxon>Polyneoptera</taxon>
        <taxon>Phasmatodea</taxon>
        <taxon>Verophasmatodea</taxon>
        <taxon>Anareolatae</taxon>
        <taxon>Phasmatidae</taxon>
        <taxon>Eurycanthinae</taxon>
        <taxon>Dryococelus</taxon>
    </lineage>
</organism>
<proteinExistence type="predicted"/>
<sequence>MLDLMSYLHDIPTPHRNEAQTTLENYTNGTAYRIRAIFPCPSSYINIRAEPRHDNKRLKVFKQPPHRPRQVNMYKLVSLAHNNYRITDVQQRKNPKYEGPRWLRGQATRLPHLGEQGSIPCGIAPACGNCGGRCQVDLPLPLTMHSGAAPYSPRFTLIGSQDHDVKSRPDLSTPLRNLIGRVTKVFSRREVIFAAALAAASAAPKASFLGGAAPVAFAAPAFHAAPFAYAAPAFHAAPLAYAAPAAAVVRTYAAPAAIVKSYAAPAAIVKSYAAPALIRTTYTAPAVVRTVHTAPALIRTVHTAPALIKTVHAAPLALLLAFYQGEPGFNLRSGHSGFSHVGMVPDLPFCPPFHSGATPYSPHFTLNGSQDLAVKVTDLVYAAKRQDGNTARLARRSDEALGVRVSVARIAPSLLDLTYQGTAYKLNYNLAWDTNPEPPAPKTGDSPTDCATEEHLHSIAEKQSTSVEQCTQAITKSSSTRCHKSTAICVKFSGSGYTECCYVRAYPAGPLSCRFATHRSVPSRSLGDMRGLACQGFSRPLYLFLPLKWSEGDIPIKYNTELSLEELPQSTWRELRTPATHAKRATANQTRDSFPEPHAANEMATPKSKEQPRLLTRSKLFIEEGMEKEQAKACSKKPFQLSPRVISGTHGKPKSGWPCRNSTPCLLEGKF</sequence>
<feature type="region of interest" description="Disordered" evidence="1">
    <location>
        <begin position="579"/>
        <end position="613"/>
    </location>
</feature>
<gene>
    <name evidence="2" type="ORF">PR048_010440</name>
</gene>
<protein>
    <submittedName>
        <fullName evidence="2">Uncharacterized protein</fullName>
    </submittedName>
</protein>
<reference evidence="2 3" key="1">
    <citation type="submission" date="2023-02" db="EMBL/GenBank/DDBJ databases">
        <title>LHISI_Scaffold_Assembly.</title>
        <authorList>
            <person name="Stuart O.P."/>
            <person name="Cleave R."/>
            <person name="Magrath M.J.L."/>
            <person name="Mikheyev A.S."/>
        </authorList>
    </citation>
    <scope>NUCLEOTIDE SEQUENCE [LARGE SCALE GENOMIC DNA]</scope>
    <source>
        <strain evidence="2">Daus_M_001</strain>
        <tissue evidence="2">Leg muscle</tissue>
    </source>
</reference>
<name>A0ABQ9I3L0_9NEOP</name>
<keyword evidence="3" id="KW-1185">Reference proteome</keyword>
<accession>A0ABQ9I3L0</accession>
<evidence type="ECO:0000256" key="1">
    <source>
        <dbReference type="SAM" id="MobiDB-lite"/>
    </source>
</evidence>
<evidence type="ECO:0000313" key="2">
    <source>
        <dbReference type="EMBL" id="KAJ8890931.1"/>
    </source>
</evidence>